<keyword evidence="1" id="KW-0175">Coiled coil</keyword>
<evidence type="ECO:0000313" key="3">
    <source>
        <dbReference type="EMBL" id="KXZ46480.1"/>
    </source>
</evidence>
<feature type="region of interest" description="Disordered" evidence="2">
    <location>
        <begin position="168"/>
        <end position="214"/>
    </location>
</feature>
<evidence type="ECO:0000256" key="1">
    <source>
        <dbReference type="SAM" id="Coils"/>
    </source>
</evidence>
<organism evidence="3 4">
    <name type="scientific">Gonium pectorale</name>
    <name type="common">Green alga</name>
    <dbReference type="NCBI Taxonomy" id="33097"/>
    <lineage>
        <taxon>Eukaryota</taxon>
        <taxon>Viridiplantae</taxon>
        <taxon>Chlorophyta</taxon>
        <taxon>core chlorophytes</taxon>
        <taxon>Chlorophyceae</taxon>
        <taxon>CS clade</taxon>
        <taxon>Chlamydomonadales</taxon>
        <taxon>Volvocaceae</taxon>
        <taxon>Gonium</taxon>
    </lineage>
</organism>
<dbReference type="EMBL" id="LSYV01000044">
    <property type="protein sequence ID" value="KXZ46480.1"/>
    <property type="molecule type" value="Genomic_DNA"/>
</dbReference>
<evidence type="ECO:0000256" key="2">
    <source>
        <dbReference type="SAM" id="MobiDB-lite"/>
    </source>
</evidence>
<name>A0A150GAU7_GONPE</name>
<dbReference type="AlphaFoldDB" id="A0A150GAU7"/>
<feature type="region of interest" description="Disordered" evidence="2">
    <location>
        <begin position="1"/>
        <end position="156"/>
    </location>
</feature>
<feature type="region of interest" description="Disordered" evidence="2">
    <location>
        <begin position="350"/>
        <end position="371"/>
    </location>
</feature>
<reference evidence="4" key="1">
    <citation type="journal article" date="2016" name="Nat. Commun.">
        <title>The Gonium pectorale genome demonstrates co-option of cell cycle regulation during the evolution of multicellularity.</title>
        <authorList>
            <person name="Hanschen E.R."/>
            <person name="Marriage T.N."/>
            <person name="Ferris P.J."/>
            <person name="Hamaji T."/>
            <person name="Toyoda A."/>
            <person name="Fujiyama A."/>
            <person name="Neme R."/>
            <person name="Noguchi H."/>
            <person name="Minakuchi Y."/>
            <person name="Suzuki M."/>
            <person name="Kawai-Toyooka H."/>
            <person name="Smith D.R."/>
            <person name="Sparks H."/>
            <person name="Anderson J."/>
            <person name="Bakaric R."/>
            <person name="Luria V."/>
            <person name="Karger A."/>
            <person name="Kirschner M.W."/>
            <person name="Durand P.M."/>
            <person name="Michod R.E."/>
            <person name="Nozaki H."/>
            <person name="Olson B.J."/>
        </authorList>
    </citation>
    <scope>NUCLEOTIDE SEQUENCE [LARGE SCALE GENOMIC DNA]</scope>
    <source>
        <strain evidence="4">NIES-2863</strain>
    </source>
</reference>
<feature type="compositionally biased region" description="Polar residues" evidence="2">
    <location>
        <begin position="361"/>
        <end position="371"/>
    </location>
</feature>
<sequence>MLRRSMSVGKGRAGPSQPDEAGPRQAASRAARPALPRASSSGPAPGVPPRRDTSTGRVRIGGGVTKADGSLLSMSKLTTITEAPSRPGPHAASTSLAAPARPSAPPRPGLSLNLSAVKQQQQQPPAVPALKLDSGASQPVQEESGPPVPKLNLGGILQRRAEEQALEPVFVVAASEADGDDDAPQPSQPGQHDKRKSGSRAPSECSAKEEPPEHFYLYPKVNQQEKKRIEDICRVIPKRQQAAVTDLFSKMVEARQNCEQMAFRGHRLLDQAQAEFKNRLAAKEEEAAQWRQQAELLRTQLGMLLGQQLPTSLDGGSEGVAVQEEQSGGMDAGEADLRNSLLSTFDRMAWGSGGGDEAEATGQSGPAQFDF</sequence>
<gene>
    <name evidence="3" type="ORF">GPECTOR_43g916</name>
</gene>
<evidence type="ECO:0000313" key="4">
    <source>
        <dbReference type="Proteomes" id="UP000075714"/>
    </source>
</evidence>
<feature type="compositionally biased region" description="Low complexity" evidence="2">
    <location>
        <begin position="109"/>
        <end position="132"/>
    </location>
</feature>
<dbReference type="OrthoDB" id="552964at2759"/>
<accession>A0A150GAU7</accession>
<protein>
    <submittedName>
        <fullName evidence="3">Uncharacterized protein</fullName>
    </submittedName>
</protein>
<keyword evidence="4" id="KW-1185">Reference proteome</keyword>
<feature type="compositionally biased region" description="Low complexity" evidence="2">
    <location>
        <begin position="23"/>
        <end position="44"/>
    </location>
</feature>
<comment type="caution">
    <text evidence="3">The sequence shown here is derived from an EMBL/GenBank/DDBJ whole genome shotgun (WGS) entry which is preliminary data.</text>
</comment>
<proteinExistence type="predicted"/>
<feature type="compositionally biased region" description="Polar residues" evidence="2">
    <location>
        <begin position="72"/>
        <end position="82"/>
    </location>
</feature>
<dbReference type="Proteomes" id="UP000075714">
    <property type="component" value="Unassembled WGS sequence"/>
</dbReference>
<feature type="compositionally biased region" description="Low complexity" evidence="2">
    <location>
        <begin position="89"/>
        <end position="101"/>
    </location>
</feature>
<feature type="coiled-coil region" evidence="1">
    <location>
        <begin position="273"/>
        <end position="300"/>
    </location>
</feature>
<dbReference type="STRING" id="33097.A0A150GAU7"/>